<dbReference type="Gene3D" id="3.40.1210.10">
    <property type="entry name" value="Survival protein SurE-like phosphatase/nucleotidase"/>
    <property type="match status" value="1"/>
</dbReference>
<dbReference type="GO" id="GO:0008253">
    <property type="term" value="F:5'-nucleotidase activity"/>
    <property type="evidence" value="ECO:0007669"/>
    <property type="project" value="UniProtKB-EC"/>
</dbReference>
<feature type="signal peptide" evidence="7">
    <location>
        <begin position="1"/>
        <end position="23"/>
    </location>
</feature>
<feature type="domain" description="Survival protein SurE-like phosphatase/nucleotidase" evidence="8">
    <location>
        <begin position="32"/>
        <end position="214"/>
    </location>
</feature>
<comment type="similarity">
    <text evidence="2">Belongs to the SurE nucleotidase family.</text>
</comment>
<evidence type="ECO:0000256" key="6">
    <source>
        <dbReference type="SAM" id="MobiDB-lite"/>
    </source>
</evidence>
<evidence type="ECO:0000259" key="8">
    <source>
        <dbReference type="Pfam" id="PF01975"/>
    </source>
</evidence>
<protein>
    <recommendedName>
        <fullName evidence="3">5'-nucleotidase</fullName>
        <ecNumber evidence="3">3.1.3.5</ecNumber>
    </recommendedName>
</protein>
<dbReference type="NCBIfam" id="TIGR00087">
    <property type="entry name" value="surE"/>
    <property type="match status" value="1"/>
</dbReference>
<organism evidence="9 10">
    <name type="scientific">Actinomadura sediminis</name>
    <dbReference type="NCBI Taxonomy" id="1038904"/>
    <lineage>
        <taxon>Bacteria</taxon>
        <taxon>Bacillati</taxon>
        <taxon>Actinomycetota</taxon>
        <taxon>Actinomycetes</taxon>
        <taxon>Streptosporangiales</taxon>
        <taxon>Thermomonosporaceae</taxon>
        <taxon>Actinomadura</taxon>
    </lineage>
</organism>
<evidence type="ECO:0000256" key="4">
    <source>
        <dbReference type="ARBA" id="ARBA00022723"/>
    </source>
</evidence>
<dbReference type="GO" id="GO:0008254">
    <property type="term" value="F:3'-nucleotidase activity"/>
    <property type="evidence" value="ECO:0007669"/>
    <property type="project" value="UniProtKB-EC"/>
</dbReference>
<dbReference type="InterPro" id="IPR002828">
    <property type="entry name" value="SurE-like_Pase/nucleotidase"/>
</dbReference>
<gene>
    <name evidence="9" type="primary">surE</name>
    <name evidence="9" type="ORF">ACFQ11_12680</name>
</gene>
<evidence type="ECO:0000256" key="2">
    <source>
        <dbReference type="ARBA" id="ARBA00011062"/>
    </source>
</evidence>
<evidence type="ECO:0000256" key="3">
    <source>
        <dbReference type="ARBA" id="ARBA00012643"/>
    </source>
</evidence>
<feature type="chain" id="PRO_5046243361" description="5'-nucleotidase" evidence="7">
    <location>
        <begin position="24"/>
        <end position="292"/>
    </location>
</feature>
<dbReference type="InterPro" id="IPR036523">
    <property type="entry name" value="SurE-like_sf"/>
</dbReference>
<keyword evidence="7" id="KW-0732">Signal</keyword>
<evidence type="ECO:0000256" key="5">
    <source>
        <dbReference type="ARBA" id="ARBA00022801"/>
    </source>
</evidence>
<dbReference type="RefSeq" id="WP_378298467.1">
    <property type="nucleotide sequence ID" value="NZ_JBHTJA010000018.1"/>
</dbReference>
<dbReference type="PANTHER" id="PTHR30457:SF0">
    <property type="entry name" value="PHOSPHATASE, PUTATIVE (AFU_ORTHOLOGUE AFUA_4G01070)-RELATED"/>
    <property type="match status" value="1"/>
</dbReference>
<dbReference type="Proteomes" id="UP001596972">
    <property type="component" value="Unassembled WGS sequence"/>
</dbReference>
<name>A0ABW3EN83_9ACTN</name>
<feature type="region of interest" description="Disordered" evidence="6">
    <location>
        <begin position="270"/>
        <end position="292"/>
    </location>
</feature>
<keyword evidence="4" id="KW-0479">Metal-binding</keyword>
<comment type="caution">
    <text evidence="9">The sequence shown here is derived from an EMBL/GenBank/DDBJ whole genome shotgun (WGS) entry which is preliminary data.</text>
</comment>
<feature type="compositionally biased region" description="Basic and acidic residues" evidence="6">
    <location>
        <begin position="283"/>
        <end position="292"/>
    </location>
</feature>
<evidence type="ECO:0000313" key="10">
    <source>
        <dbReference type="Proteomes" id="UP001596972"/>
    </source>
</evidence>
<dbReference type="PANTHER" id="PTHR30457">
    <property type="entry name" value="5'-NUCLEOTIDASE SURE"/>
    <property type="match status" value="1"/>
</dbReference>
<evidence type="ECO:0000313" key="9">
    <source>
        <dbReference type="EMBL" id="MFD0901251.1"/>
    </source>
</evidence>
<reference evidence="10" key="1">
    <citation type="journal article" date="2019" name="Int. J. Syst. Evol. Microbiol.">
        <title>The Global Catalogue of Microorganisms (GCM) 10K type strain sequencing project: providing services to taxonomists for standard genome sequencing and annotation.</title>
        <authorList>
            <consortium name="The Broad Institute Genomics Platform"/>
            <consortium name="The Broad Institute Genome Sequencing Center for Infectious Disease"/>
            <person name="Wu L."/>
            <person name="Ma J."/>
        </authorList>
    </citation>
    <scope>NUCLEOTIDE SEQUENCE [LARGE SCALE GENOMIC DNA]</scope>
    <source>
        <strain evidence="10">JCM 31202</strain>
    </source>
</reference>
<dbReference type="EMBL" id="JBHTJA010000018">
    <property type="protein sequence ID" value="MFD0901251.1"/>
    <property type="molecule type" value="Genomic_DNA"/>
</dbReference>
<evidence type="ECO:0000256" key="7">
    <source>
        <dbReference type="SAM" id="SignalP"/>
    </source>
</evidence>
<accession>A0ABW3EN83</accession>
<keyword evidence="10" id="KW-1185">Reference proteome</keyword>
<comment type="catalytic activity">
    <reaction evidence="1">
        <text>a ribonucleoside 5'-phosphate + H2O = a ribonucleoside + phosphate</text>
        <dbReference type="Rhea" id="RHEA:12484"/>
        <dbReference type="ChEBI" id="CHEBI:15377"/>
        <dbReference type="ChEBI" id="CHEBI:18254"/>
        <dbReference type="ChEBI" id="CHEBI:43474"/>
        <dbReference type="ChEBI" id="CHEBI:58043"/>
        <dbReference type="EC" id="3.1.3.5"/>
    </reaction>
</comment>
<keyword evidence="5 9" id="KW-0378">Hydrolase</keyword>
<dbReference type="SUPFAM" id="SSF64167">
    <property type="entry name" value="SurE-like"/>
    <property type="match status" value="1"/>
</dbReference>
<dbReference type="Pfam" id="PF01975">
    <property type="entry name" value="SurE"/>
    <property type="match status" value="1"/>
</dbReference>
<evidence type="ECO:0000256" key="1">
    <source>
        <dbReference type="ARBA" id="ARBA00000815"/>
    </source>
</evidence>
<proteinExistence type="inferred from homology"/>
<dbReference type="EC" id="3.1.3.5" evidence="3"/>
<dbReference type="InterPro" id="IPR030048">
    <property type="entry name" value="SurE"/>
</dbReference>
<sequence length="292" mass="30215">MKKTLITLSLAGLALVGAPPAAAGPEPEPLRILLSNDDGYDAPGIEAVYAELTEAGHDVTIVAPAGDQSGRGTGRAIGGTVEVAHVSEDVWAVTGTPGDAVAFGLFHVFKGDEPDLVVSGTNAGQNIAALANHSGTVGAAVTALEYGVPAIAVSTETTFTGGPEPMLNAQRHTADFVVKLVAALRARAGGDAGLLPEHLALNVNYPIVGDDGTRPATRWTLTDQDRQPLLKPTYVDRGDGTYATELDIEVREPDRRSDVAALAADRISITRSRRTGAPGRSPTPERARCCAA</sequence>